<protein>
    <submittedName>
        <fullName evidence="2">Nuclear pore complex component-domain-containing protein</fullName>
    </submittedName>
</protein>
<feature type="compositionally biased region" description="Basic and acidic residues" evidence="1">
    <location>
        <begin position="332"/>
        <end position="342"/>
    </location>
</feature>
<accession>A0AAN6E0R9</accession>
<dbReference type="GO" id="GO:0005640">
    <property type="term" value="C:nuclear outer membrane"/>
    <property type="evidence" value="ECO:0007669"/>
    <property type="project" value="TreeGrafter"/>
</dbReference>
<evidence type="ECO:0000313" key="2">
    <source>
        <dbReference type="EMBL" id="KAI1615658.1"/>
    </source>
</evidence>
<feature type="compositionally biased region" description="Polar residues" evidence="1">
    <location>
        <begin position="202"/>
        <end position="215"/>
    </location>
</feature>
<gene>
    <name evidence="2" type="ORF">EDD36DRAFT_194043</name>
</gene>
<evidence type="ECO:0000313" key="3">
    <source>
        <dbReference type="Proteomes" id="UP001203852"/>
    </source>
</evidence>
<dbReference type="GO" id="GO:0006606">
    <property type="term" value="P:protein import into nucleus"/>
    <property type="evidence" value="ECO:0007669"/>
    <property type="project" value="TreeGrafter"/>
</dbReference>
<organism evidence="2 3">
    <name type="scientific">Exophiala viscosa</name>
    <dbReference type="NCBI Taxonomy" id="2486360"/>
    <lineage>
        <taxon>Eukaryota</taxon>
        <taxon>Fungi</taxon>
        <taxon>Dikarya</taxon>
        <taxon>Ascomycota</taxon>
        <taxon>Pezizomycotina</taxon>
        <taxon>Eurotiomycetes</taxon>
        <taxon>Chaetothyriomycetidae</taxon>
        <taxon>Chaetothyriales</taxon>
        <taxon>Herpotrichiellaceae</taxon>
        <taxon>Exophiala</taxon>
    </lineage>
</organism>
<dbReference type="AlphaFoldDB" id="A0AAN6E0R9"/>
<dbReference type="GO" id="GO:0070762">
    <property type="term" value="C:nuclear pore transmembrane ring"/>
    <property type="evidence" value="ECO:0007669"/>
    <property type="project" value="TreeGrafter"/>
</dbReference>
<feature type="region of interest" description="Disordered" evidence="1">
    <location>
        <begin position="322"/>
        <end position="357"/>
    </location>
</feature>
<evidence type="ECO:0000256" key="1">
    <source>
        <dbReference type="SAM" id="MobiDB-lite"/>
    </source>
</evidence>
<feature type="region of interest" description="Disordered" evidence="1">
    <location>
        <begin position="65"/>
        <end position="90"/>
    </location>
</feature>
<dbReference type="PANTHER" id="PTHR28003:SF1">
    <property type="entry name" value="NUCLEOPORIN POM34"/>
    <property type="match status" value="1"/>
</dbReference>
<feature type="compositionally biased region" description="Polar residues" evidence="1">
    <location>
        <begin position="234"/>
        <end position="277"/>
    </location>
</feature>
<feature type="compositionally biased region" description="Low complexity" evidence="1">
    <location>
        <begin position="224"/>
        <end position="233"/>
    </location>
</feature>
<reference evidence="2" key="1">
    <citation type="journal article" date="2022" name="bioRxiv">
        <title>Deciphering the potential niche of two novel black yeast fungi from a biological soil crust based on their genomes, phenotypes, and melanin regulation.</title>
        <authorList>
            <consortium name="DOE Joint Genome Institute"/>
            <person name="Carr E.C."/>
            <person name="Barton Q."/>
            <person name="Grambo S."/>
            <person name="Sullivan M."/>
            <person name="Renfro C.M."/>
            <person name="Kuo A."/>
            <person name="Pangilinan J."/>
            <person name="Lipzen A."/>
            <person name="Keymanesh K."/>
            <person name="Savage E."/>
            <person name="Barry K."/>
            <person name="Grigoriev I.V."/>
            <person name="Riekhof W.R."/>
            <person name="Harris S.S."/>
        </authorList>
    </citation>
    <scope>NUCLEOTIDE SEQUENCE</scope>
    <source>
        <strain evidence="2">JF 03-4F</strain>
    </source>
</reference>
<dbReference type="InterPro" id="IPR012578">
    <property type="entry name" value="Nucl_pore_cmplx"/>
</dbReference>
<comment type="caution">
    <text evidence="2">The sequence shown here is derived from an EMBL/GenBank/DDBJ whole genome shotgun (WGS) entry which is preliminary data.</text>
</comment>
<feature type="compositionally biased region" description="Low complexity" evidence="1">
    <location>
        <begin position="282"/>
        <end position="294"/>
    </location>
</feature>
<sequence>MSTTATSLVPSSVKSTANSAIQTTRNVASAVQNTNVTSALQDTRTVVSREVTNTSGYVAQKAQNLGLTPTKPSPQTAQFSTPPPSPGTFRHPKTTEILARNAATSLLDGRIRSALTNTAALILSFVFSDAFSSSVKPLLHAAGVTDASEISSTLLLIIRLIICTNIILLLRPVIPYISKKDEIADIPLTPSQRSLLGLDPSAQPTPSPAGSSLTYITPPRYRRSSGSPSGGSSFTTQNGSRGMTNTERRSNSANYSTSPLSTSRYSRGFSPTPSQSVRRVEPSSAFSPSPTASPLFHKALNQSSQQSDMDFGASTRSFLGGSIGAGLGRSQSLRERPGRESLESASPTPGAKSPQVVPGLNYKWLYDKGRSLPTGESRGF</sequence>
<dbReference type="Pfam" id="PF08058">
    <property type="entry name" value="NPCC"/>
    <property type="match status" value="1"/>
</dbReference>
<proteinExistence type="predicted"/>
<keyword evidence="3" id="KW-1185">Reference proteome</keyword>
<dbReference type="EMBL" id="MU404352">
    <property type="protein sequence ID" value="KAI1615658.1"/>
    <property type="molecule type" value="Genomic_DNA"/>
</dbReference>
<dbReference type="GO" id="GO:0030474">
    <property type="term" value="P:spindle pole body duplication"/>
    <property type="evidence" value="ECO:0007669"/>
    <property type="project" value="TreeGrafter"/>
</dbReference>
<dbReference type="Proteomes" id="UP001203852">
    <property type="component" value="Unassembled WGS sequence"/>
</dbReference>
<feature type="region of interest" description="Disordered" evidence="1">
    <location>
        <begin position="195"/>
        <end position="295"/>
    </location>
</feature>
<name>A0AAN6E0R9_9EURO</name>
<dbReference type="PANTHER" id="PTHR28003">
    <property type="entry name" value="NUCLEOPORIN POM34"/>
    <property type="match status" value="1"/>
</dbReference>